<dbReference type="InterPro" id="IPR043198">
    <property type="entry name" value="Cyclin/Ssn8"/>
</dbReference>
<dbReference type="GO" id="GO:0006357">
    <property type="term" value="P:regulation of transcription by RNA polymerase II"/>
    <property type="evidence" value="ECO:0007669"/>
    <property type="project" value="InterPro"/>
</dbReference>
<organism evidence="4 5">
    <name type="scientific">Coniochaeta pulveracea</name>
    <dbReference type="NCBI Taxonomy" id="177199"/>
    <lineage>
        <taxon>Eukaryota</taxon>
        <taxon>Fungi</taxon>
        <taxon>Dikarya</taxon>
        <taxon>Ascomycota</taxon>
        <taxon>Pezizomycotina</taxon>
        <taxon>Sordariomycetes</taxon>
        <taxon>Sordariomycetidae</taxon>
        <taxon>Coniochaetales</taxon>
        <taxon>Coniochaetaceae</taxon>
        <taxon>Coniochaeta</taxon>
    </lineage>
</organism>
<feature type="region of interest" description="Disordered" evidence="2">
    <location>
        <begin position="37"/>
        <end position="72"/>
    </location>
</feature>
<dbReference type="Pfam" id="PF16899">
    <property type="entry name" value="Cyclin_C_2"/>
    <property type="match status" value="1"/>
</dbReference>
<protein>
    <recommendedName>
        <fullName evidence="3">Cyclin C-terminal domain-containing protein</fullName>
    </recommendedName>
</protein>
<dbReference type="PANTHER" id="PTHR10026">
    <property type="entry name" value="CYCLIN"/>
    <property type="match status" value="1"/>
</dbReference>
<dbReference type="Gene3D" id="1.10.472.10">
    <property type="entry name" value="Cyclin-like"/>
    <property type="match status" value="2"/>
</dbReference>
<evidence type="ECO:0000259" key="3">
    <source>
        <dbReference type="Pfam" id="PF16899"/>
    </source>
</evidence>
<evidence type="ECO:0000256" key="2">
    <source>
        <dbReference type="SAM" id="MobiDB-lite"/>
    </source>
</evidence>
<dbReference type="CDD" id="cd20525">
    <property type="entry name" value="CYCLIN_CCNH_rpt2"/>
    <property type="match status" value="1"/>
</dbReference>
<dbReference type="EMBL" id="QVQW01000035">
    <property type="protein sequence ID" value="RKU44028.1"/>
    <property type="molecule type" value="Genomic_DNA"/>
</dbReference>
<keyword evidence="1" id="KW-0195">Cyclin</keyword>
<dbReference type="SUPFAM" id="SSF47954">
    <property type="entry name" value="Cyclin-like"/>
    <property type="match status" value="2"/>
</dbReference>
<accession>A0A420Y800</accession>
<evidence type="ECO:0000313" key="4">
    <source>
        <dbReference type="EMBL" id="RKU44028.1"/>
    </source>
</evidence>
<evidence type="ECO:0000313" key="5">
    <source>
        <dbReference type="Proteomes" id="UP000275385"/>
    </source>
</evidence>
<dbReference type="InterPro" id="IPR036915">
    <property type="entry name" value="Cyclin-like_sf"/>
</dbReference>
<evidence type="ECO:0000256" key="1">
    <source>
        <dbReference type="ARBA" id="ARBA00023127"/>
    </source>
</evidence>
<dbReference type="OrthoDB" id="340962at2759"/>
<reference evidence="4 5" key="1">
    <citation type="submission" date="2018-08" db="EMBL/GenBank/DDBJ databases">
        <title>Draft genome of the lignicolous fungus Coniochaeta pulveracea.</title>
        <authorList>
            <person name="Borstlap C.J."/>
            <person name="De Witt R.N."/>
            <person name="Botha A."/>
            <person name="Volschenk H."/>
        </authorList>
    </citation>
    <scope>NUCLEOTIDE SEQUENCE [LARGE SCALE GENOMIC DNA]</scope>
    <source>
        <strain evidence="4 5">CAB683</strain>
    </source>
</reference>
<proteinExistence type="predicted"/>
<feature type="domain" description="Cyclin C-terminal" evidence="3">
    <location>
        <begin position="183"/>
        <end position="304"/>
    </location>
</feature>
<dbReference type="STRING" id="177199.A0A420Y800"/>
<dbReference type="InterPro" id="IPR031658">
    <property type="entry name" value="Cyclin_C_2"/>
</dbReference>
<dbReference type="GO" id="GO:0016538">
    <property type="term" value="F:cyclin-dependent protein serine/threonine kinase regulator activity"/>
    <property type="evidence" value="ECO:0007669"/>
    <property type="project" value="InterPro"/>
</dbReference>
<keyword evidence="5" id="KW-1185">Reference proteome</keyword>
<dbReference type="Proteomes" id="UP000275385">
    <property type="component" value="Unassembled WGS sequence"/>
</dbReference>
<feature type="region of interest" description="Disordered" evidence="2">
    <location>
        <begin position="354"/>
        <end position="407"/>
    </location>
</feature>
<gene>
    <name evidence="4" type="ORF">DL546_004584</name>
</gene>
<name>A0A420Y800_9PEZI</name>
<dbReference type="CDD" id="cd20524">
    <property type="entry name" value="CYCLIN_CCNH_rpt1"/>
    <property type="match status" value="1"/>
</dbReference>
<dbReference type="AlphaFoldDB" id="A0A420Y800"/>
<feature type="compositionally biased region" description="Low complexity" evidence="2">
    <location>
        <begin position="52"/>
        <end position="65"/>
    </location>
</feature>
<comment type="caution">
    <text evidence="4">The sequence shown here is derived from an EMBL/GenBank/DDBJ whole genome shotgun (WGS) entry which is preliminary data.</text>
</comment>
<sequence>MAAEDARYRQSTQYKLWSFSPAQLSATREKTNALAKATISERLLSRPPPAASAPTSGSNTPNPSSQMQGAGDLPEFLTPAEELRLLNHYTAELLRASDFLQYSVAIRATSAIFFRRFYVANSIMTYPPTEMLKTCLFFGNKVNGVYLHAEQFAANFPKTTAEGILAGEFLLCQGLRFAFDVKHPYRALEAAMFELERYGDVDLTRLGTASKTARDILKFSPLMTDAYFHYTPSQIMLAALSLADEELYDRVVRETFHLAHTPAFPNAPPQSRKAAAAAEEKSRLLGPEMRDKVRAAIASCRSMLAQEPPARMTGYWGTPAQTDAVKPSLRKLRKCRDPDRFDLVALHKARREQALRNGDADDEDGRVPAGSSLDGDDDAAVFGNVEERDAKRRKVKKGLEDPFGGPL</sequence>